<reference evidence="1 2" key="1">
    <citation type="submission" date="2018-01" db="EMBL/GenBank/DDBJ databases">
        <title>The whole genome sequencing and assembly of Halobacillus litoralis ERB031 strain.</title>
        <authorList>
            <person name="Lee S.-J."/>
            <person name="Park M.-K."/>
            <person name="Kim J.-Y."/>
            <person name="Lee Y.-J."/>
            <person name="Yi H."/>
            <person name="Bahn Y.-S."/>
            <person name="Kim J.F."/>
            <person name="Lee D.-W."/>
        </authorList>
    </citation>
    <scope>NUCLEOTIDE SEQUENCE [LARGE SCALE GENOMIC DNA]</scope>
    <source>
        <strain evidence="1 2">ERB 031</strain>
    </source>
</reference>
<proteinExistence type="predicted"/>
<dbReference type="InterPro" id="IPR016181">
    <property type="entry name" value="Acyl_CoA_acyltransferase"/>
</dbReference>
<dbReference type="RefSeq" id="WP_128522921.1">
    <property type="nucleotide sequence ID" value="NZ_CANLVY010000004.1"/>
</dbReference>
<dbReference type="AlphaFoldDB" id="A0A410M8Z9"/>
<dbReference type="OrthoDB" id="342444at2"/>
<accession>A0A410M8Z9</accession>
<sequence length="247" mass="28458">MMDYKFVTLKDRPELKGSLNGLHSLGWPDFMREDPKGDRYWDELLSLCPGFQFLLLNGSEEPIACGNSVPFHWNGHPSELPPGWSSALEKGVLERLDNISFNTLSAIAIVIHPEHRGTGLSEVMVRKMKQMAIDHNIQQMIAPVRPSLKSDYPLIPMEDYIWWKREDGKPFDHWIRTHWKTGARIIKIAERSMEIPGSISQWEEWTGLKLLSSGSYVIKDGLVPLEVDKEVDEAHYIEPNVWMEHEL</sequence>
<dbReference type="Gene3D" id="3.40.630.30">
    <property type="match status" value="1"/>
</dbReference>
<name>A0A410M8Z9_9BACI</name>
<dbReference type="EMBL" id="CP026118">
    <property type="protein sequence ID" value="QAS51158.1"/>
    <property type="molecule type" value="Genomic_DNA"/>
</dbReference>
<dbReference type="Proteomes" id="UP000287756">
    <property type="component" value="Chromosome"/>
</dbReference>
<dbReference type="SUPFAM" id="SSF55729">
    <property type="entry name" value="Acyl-CoA N-acyltransferases (Nat)"/>
    <property type="match status" value="1"/>
</dbReference>
<gene>
    <name evidence="1" type="ORF">HLI_02515</name>
</gene>
<dbReference type="GO" id="GO:0016740">
    <property type="term" value="F:transferase activity"/>
    <property type="evidence" value="ECO:0007669"/>
    <property type="project" value="UniProtKB-KW"/>
</dbReference>
<dbReference type="KEGG" id="hli:HLI_02515"/>
<evidence type="ECO:0000313" key="1">
    <source>
        <dbReference type="EMBL" id="QAS51158.1"/>
    </source>
</evidence>
<protein>
    <submittedName>
        <fullName evidence="1">GNAT family N-acetyltransferase</fullName>
    </submittedName>
</protein>
<keyword evidence="1" id="KW-0808">Transferase</keyword>
<evidence type="ECO:0000313" key="2">
    <source>
        <dbReference type="Proteomes" id="UP000287756"/>
    </source>
</evidence>
<organism evidence="1 2">
    <name type="scientific">Halobacillus litoralis</name>
    <dbReference type="NCBI Taxonomy" id="45668"/>
    <lineage>
        <taxon>Bacteria</taxon>
        <taxon>Bacillati</taxon>
        <taxon>Bacillota</taxon>
        <taxon>Bacilli</taxon>
        <taxon>Bacillales</taxon>
        <taxon>Bacillaceae</taxon>
        <taxon>Halobacillus</taxon>
    </lineage>
</organism>